<evidence type="ECO:0000313" key="4">
    <source>
        <dbReference type="Proteomes" id="UP000035062"/>
    </source>
</evidence>
<sequence length="494" mass="55796">MLKLLQTSRCWLLALLCPALVQAFPMHKVTVPLGHPANGSILHLPEQRQLWVSGFSQYERWLTQVDLSSYQTRSIAVPEQAQYFSQAKLAGQDAEQLVLLTLDGILQLEQRDGQFSWRQLLRTESIFRVIDPVRLRERNFSLDLGSGLSDFLIPDFQAYHLFRQQADGSFRHYALPVSARIQTWNNNRADYSGRRFYPLDANLDGLTDLLFVQEGKLQIFLQQSDGSFNTEPWLPGWPVTLSTEQQADQRSDAGRSYSGQNISSLEEVRDLDGDGIPDLVVRIEQIADALERSARFQVYFGRQIEAGLSFPAQFDTEIKVDSVPTEVVIADFNGDGRADFYIPTTKIGVGTIVRVLLRGSANLDVDFYLLADNRRYPAKANFRQQAKIDVSISNLRFDMPLFELVDLRGDGRKHLVLGEAGNELRFFAPDARGLFNRNSDRVQFILPRDASRVRVFDLTGDGKSDLVLPYDSLDAEGQRNQLILLFSANGDAGL</sequence>
<evidence type="ECO:0008006" key="5">
    <source>
        <dbReference type="Google" id="ProtNLM"/>
    </source>
</evidence>
<organism evidence="3 4">
    <name type="scientific">Alishewanella agri BL06</name>
    <dbReference type="NCBI Taxonomy" id="1195246"/>
    <lineage>
        <taxon>Bacteria</taxon>
        <taxon>Pseudomonadati</taxon>
        <taxon>Pseudomonadota</taxon>
        <taxon>Gammaproteobacteria</taxon>
        <taxon>Alteromonadales</taxon>
        <taxon>Alteromonadaceae</taxon>
        <taxon>Alishewanella</taxon>
    </lineage>
</organism>
<keyword evidence="4" id="KW-1185">Reference proteome</keyword>
<dbReference type="Pfam" id="PF13517">
    <property type="entry name" value="FG-GAP_3"/>
    <property type="match status" value="1"/>
</dbReference>
<evidence type="ECO:0000313" key="3">
    <source>
        <dbReference type="EMBL" id="EIW90198.1"/>
    </source>
</evidence>
<dbReference type="eggNOG" id="ENOG502Z9IU">
    <property type="taxonomic scope" value="Bacteria"/>
</dbReference>
<dbReference type="SUPFAM" id="SSF69318">
    <property type="entry name" value="Integrin alpha N-terminal domain"/>
    <property type="match status" value="1"/>
</dbReference>
<dbReference type="InterPro" id="IPR013517">
    <property type="entry name" value="FG-GAP"/>
</dbReference>
<dbReference type="RefSeq" id="WP_008983388.1">
    <property type="nucleotide sequence ID" value="NZ_AKKU01000002.1"/>
</dbReference>
<name>I8UE02_9ALTE</name>
<feature type="chain" id="PRO_5003715359" description="FG-GAP repeat-containing protein" evidence="2">
    <location>
        <begin position="24"/>
        <end position="494"/>
    </location>
</feature>
<dbReference type="PATRIC" id="fig|1195246.3.peg.423"/>
<protein>
    <recommendedName>
        <fullName evidence="5">FG-GAP repeat-containing protein</fullName>
    </recommendedName>
</protein>
<proteinExistence type="predicted"/>
<keyword evidence="1 2" id="KW-0732">Signal</keyword>
<dbReference type="AlphaFoldDB" id="I8UE02"/>
<dbReference type="STRING" id="1195246.AGRI_02173"/>
<comment type="caution">
    <text evidence="3">The sequence shown here is derived from an EMBL/GenBank/DDBJ whole genome shotgun (WGS) entry which is preliminary data.</text>
</comment>
<gene>
    <name evidence="3" type="ORF">AGRI_02173</name>
</gene>
<evidence type="ECO:0000256" key="2">
    <source>
        <dbReference type="SAM" id="SignalP"/>
    </source>
</evidence>
<feature type="signal peptide" evidence="2">
    <location>
        <begin position="1"/>
        <end position="23"/>
    </location>
</feature>
<dbReference type="EMBL" id="AKKU01000002">
    <property type="protein sequence ID" value="EIW90198.1"/>
    <property type="molecule type" value="Genomic_DNA"/>
</dbReference>
<reference evidence="3 4" key="1">
    <citation type="journal article" date="2012" name="J. Bacteriol.">
        <title>Genome Sequence of Pectin-Degrading Alishewanella agri, Isolated from Landfill Soil.</title>
        <authorList>
            <person name="Kim J."/>
            <person name="Jung J."/>
            <person name="Sung J.S."/>
            <person name="Chun J."/>
            <person name="Park W."/>
        </authorList>
    </citation>
    <scope>NUCLEOTIDE SEQUENCE [LARGE SCALE GENOMIC DNA]</scope>
    <source>
        <strain evidence="3 4">BL06</strain>
    </source>
</reference>
<dbReference type="Gene3D" id="2.130.10.130">
    <property type="entry name" value="Integrin alpha, N-terminal"/>
    <property type="match status" value="2"/>
</dbReference>
<evidence type="ECO:0000256" key="1">
    <source>
        <dbReference type="ARBA" id="ARBA00022729"/>
    </source>
</evidence>
<dbReference type="InterPro" id="IPR028994">
    <property type="entry name" value="Integrin_alpha_N"/>
</dbReference>
<dbReference type="Proteomes" id="UP000035062">
    <property type="component" value="Unassembled WGS sequence"/>
</dbReference>
<accession>I8UE02</accession>